<dbReference type="Gene3D" id="3.80.10.10">
    <property type="entry name" value="Ribonuclease Inhibitor"/>
    <property type="match status" value="1"/>
</dbReference>
<dbReference type="PANTHER" id="PTHR24373:SF130">
    <property type="entry name" value="LEUCINE-RICH REPEAT AND IMMUNOGLOBULIN-LIKE DOMAIN-CONTAINING NOGO RECEPTOR-INTERACTING PROTEIN 3"/>
    <property type="match status" value="1"/>
</dbReference>
<evidence type="ECO:0000256" key="1">
    <source>
        <dbReference type="ARBA" id="ARBA00022729"/>
    </source>
</evidence>
<dbReference type="Proteomes" id="UP001209878">
    <property type="component" value="Unassembled WGS sequence"/>
</dbReference>
<dbReference type="GO" id="GO:0031012">
    <property type="term" value="C:extracellular matrix"/>
    <property type="evidence" value="ECO:0007669"/>
    <property type="project" value="TreeGrafter"/>
</dbReference>
<dbReference type="SUPFAM" id="SSF52058">
    <property type="entry name" value="L domain-like"/>
    <property type="match status" value="1"/>
</dbReference>
<keyword evidence="3" id="KW-1185">Reference proteome</keyword>
<dbReference type="PANTHER" id="PTHR24373">
    <property type="entry name" value="SLIT RELATED LEUCINE-RICH REPEAT NEURONAL PROTEIN"/>
    <property type="match status" value="1"/>
</dbReference>
<evidence type="ECO:0000313" key="3">
    <source>
        <dbReference type="Proteomes" id="UP001209878"/>
    </source>
</evidence>
<dbReference type="AlphaFoldDB" id="A0AAD9L4X0"/>
<dbReference type="InterPro" id="IPR050328">
    <property type="entry name" value="Dev_Immune_Receptor"/>
</dbReference>
<evidence type="ECO:0000313" key="2">
    <source>
        <dbReference type="EMBL" id="KAK2182945.1"/>
    </source>
</evidence>
<keyword evidence="1" id="KW-0732">Signal</keyword>
<comment type="caution">
    <text evidence="2">The sequence shown here is derived from an EMBL/GenBank/DDBJ whole genome shotgun (WGS) entry which is preliminary data.</text>
</comment>
<dbReference type="InterPro" id="IPR032675">
    <property type="entry name" value="LRR_dom_sf"/>
</dbReference>
<reference evidence="2" key="1">
    <citation type="journal article" date="2023" name="Mol. Biol. Evol.">
        <title>Third-Generation Sequencing Reveals the Adaptive Role of the Epigenome in Three Deep-Sea Polychaetes.</title>
        <authorList>
            <person name="Perez M."/>
            <person name="Aroh O."/>
            <person name="Sun Y."/>
            <person name="Lan Y."/>
            <person name="Juniper S.K."/>
            <person name="Young C.R."/>
            <person name="Angers B."/>
            <person name="Qian P.Y."/>
        </authorList>
    </citation>
    <scope>NUCLEOTIDE SEQUENCE</scope>
    <source>
        <strain evidence="2">R07B-5</strain>
    </source>
</reference>
<protein>
    <submittedName>
        <fullName evidence="2">Uncharacterized protein</fullName>
    </submittedName>
</protein>
<accession>A0AAD9L4X0</accession>
<proteinExistence type="predicted"/>
<organism evidence="2 3">
    <name type="scientific">Ridgeia piscesae</name>
    <name type="common">Tubeworm</name>
    <dbReference type="NCBI Taxonomy" id="27915"/>
    <lineage>
        <taxon>Eukaryota</taxon>
        <taxon>Metazoa</taxon>
        <taxon>Spiralia</taxon>
        <taxon>Lophotrochozoa</taxon>
        <taxon>Annelida</taxon>
        <taxon>Polychaeta</taxon>
        <taxon>Sedentaria</taxon>
        <taxon>Canalipalpata</taxon>
        <taxon>Sabellida</taxon>
        <taxon>Siboglinidae</taxon>
        <taxon>Ridgeia</taxon>
    </lineage>
</organism>
<gene>
    <name evidence="2" type="ORF">NP493_330g01007</name>
</gene>
<dbReference type="EMBL" id="JAODUO010000330">
    <property type="protein sequence ID" value="KAK2182945.1"/>
    <property type="molecule type" value="Genomic_DNA"/>
</dbReference>
<dbReference type="GO" id="GO:0005615">
    <property type="term" value="C:extracellular space"/>
    <property type="evidence" value="ECO:0007669"/>
    <property type="project" value="TreeGrafter"/>
</dbReference>
<name>A0AAD9L4X0_RIDPI</name>
<sequence>MVISGELLRPLHYMRQLTIGGNTHLNLTLGDEFLNMTRLTHLILSNIKLPSLNSGTFRQLRHCPLVEVDMSGCHIQSITKAAFRPLRNLTVLSLDDNTLNASVLHDTFYGLQGAPVRELRLSNVHLQNLSPTMFIALNQSNMTTVRLRNSGRASIERRLLQSASNI</sequence>